<feature type="compositionally biased region" description="Polar residues" evidence="1">
    <location>
        <begin position="1018"/>
        <end position="1029"/>
    </location>
</feature>
<keyword evidence="3" id="KW-1185">Reference proteome</keyword>
<feature type="compositionally biased region" description="Polar residues" evidence="1">
    <location>
        <begin position="985"/>
        <end position="999"/>
    </location>
</feature>
<evidence type="ECO:0000313" key="2">
    <source>
        <dbReference type="EMBL" id="CZT05253.1"/>
    </source>
</evidence>
<evidence type="ECO:0000313" key="3">
    <source>
        <dbReference type="Proteomes" id="UP000178129"/>
    </source>
</evidence>
<feature type="compositionally biased region" description="Acidic residues" evidence="1">
    <location>
        <begin position="48"/>
        <end position="62"/>
    </location>
</feature>
<feature type="compositionally biased region" description="Low complexity" evidence="1">
    <location>
        <begin position="406"/>
        <end position="416"/>
    </location>
</feature>
<dbReference type="InParanoid" id="A0A1E1L4D0"/>
<dbReference type="EMBL" id="FJUW01000034">
    <property type="protein sequence ID" value="CZT05253.1"/>
    <property type="molecule type" value="Genomic_DNA"/>
</dbReference>
<accession>A0A1E1L4D0</accession>
<feature type="compositionally biased region" description="Basic and acidic residues" evidence="1">
    <location>
        <begin position="1000"/>
        <end position="1017"/>
    </location>
</feature>
<name>A0A1E1L4D0_9HELO</name>
<protein>
    <submittedName>
        <fullName evidence="2">Uncharacterized protein</fullName>
    </submittedName>
</protein>
<dbReference type="STRING" id="914237.A0A1E1L4D0"/>
<feature type="region of interest" description="Disordered" evidence="1">
    <location>
        <begin position="977"/>
        <end position="1033"/>
    </location>
</feature>
<feature type="compositionally biased region" description="Polar residues" evidence="1">
    <location>
        <begin position="657"/>
        <end position="691"/>
    </location>
</feature>
<proteinExistence type="predicted"/>
<sequence length="1197" mass="131554">MADTQSDPGLPAGVGQFDPVNDPVGQTVLPPPPTPPDSQTLPTNSQNQDEDEDDEDEEDEDDAPTVLRLTEILLSCIFIWILFWCLRVVLPPYTPTYPETLPGGFNRQENIWEKITRPGSHRWSDYLSQEANSALESASYDSVKDRYLRYVTRTKVTSNAEVSEPPVMVHTYVWQEAGPVTETMPTPSSSTPGHSAGETWEAFTPNIRKAMSDARDGLSRAGNIFKHDDQSPLPKDEAKIRKAEAAKALSTYARKVLKELKILETSIAKAVSDPHLHSQLQRPFTITDFNAYAAHVEGKLADLGDRLFHAAEFPLEDETSKRTYSRKNLEFLKLLIAGRLQRLNDMLVVTTLPTADSNTESRPSVLNFMAESTKDGDSQSSKFVAEQASTRSSEELIQPAESEAGTTSSSNTVSTTKNGLSNEDFMSYRHGLAKRIRSLRDALVTSTVPARPAVTPMAVSQPAKPLLVKPSEVSRPVVTPESSITREKGTKKEILSNEDSNSYRSGLTERIKSLRDAFFTSAVPARPAVTPMAVLEPAEVPLEIISESKTPVMTSGSSITRKLGTTEQILSEEDSNFYKNGLAERIRSLRNALIDSDVRARPAVTPMTFLQQAELPLEATSEATATIITIESSVTRKKGAYEKWWSTQRLKGPPSAKQASPESISETTANAPIIEQQNSISGKQISPSEPSIPQRMTPAITHGSSTSKTAAGHPKLPLKNQHSTSSTTADKDSDAITTASNGASTRDLERKNAESTPITIRYVEIPAQVSACESSLPQDRICSSDRKTPKAANPFISYPWQKTSWKPKTKPNISTAVIKINKVEKNLYISDDAKASLTLANAHKAKDASVPSYTTTEIDPARVLTDSEYKPQQDFSPVTVDIVEPTHDCSANYEAKCPITVLVNSIHNASKKSGTTTASEVSATDESSSGDQSTETRPVKARVHPVLEILNVSSSSPLVAPARRTWKDWFPTIFHSKNQTEGESQKTQVNSASQPSITKSSERASVSDKSPKEKSRSEQFFNSPAYQNKSPRDRAADDILDVSNSLYSVIAQLMAEGNKHFANMTRLQAAWGGLSRAEAVMAQSTILKTMAADKQSRDLLTSYAGVIHKFDRLVGDVSKTTYLLATSSEMTKADLERWREQKSGYYMYLEEIRKRPLFVDQFVTESEGFHWDVLVAAQSKLNLVRASLRKLIASTVT</sequence>
<evidence type="ECO:0000256" key="1">
    <source>
        <dbReference type="SAM" id="MobiDB-lite"/>
    </source>
</evidence>
<feature type="region of interest" description="Disordered" evidence="1">
    <location>
        <begin position="1"/>
        <end position="62"/>
    </location>
</feature>
<reference evidence="3" key="1">
    <citation type="submission" date="2016-03" db="EMBL/GenBank/DDBJ databases">
        <authorList>
            <person name="Ploux O."/>
        </authorList>
    </citation>
    <scope>NUCLEOTIDE SEQUENCE [LARGE SCALE GENOMIC DNA]</scope>
    <source>
        <strain evidence="3">UK7</strain>
    </source>
</reference>
<feature type="region of interest" description="Disordered" evidence="1">
    <location>
        <begin position="371"/>
        <end position="423"/>
    </location>
</feature>
<comment type="caution">
    <text evidence="2">The sequence shown here is derived from an EMBL/GenBank/DDBJ whole genome shotgun (WGS) entry which is preliminary data.</text>
</comment>
<organism evidence="2 3">
    <name type="scientific">Rhynchosporium graminicola</name>
    <dbReference type="NCBI Taxonomy" id="2792576"/>
    <lineage>
        <taxon>Eukaryota</taxon>
        <taxon>Fungi</taxon>
        <taxon>Dikarya</taxon>
        <taxon>Ascomycota</taxon>
        <taxon>Pezizomycotina</taxon>
        <taxon>Leotiomycetes</taxon>
        <taxon>Helotiales</taxon>
        <taxon>Ploettnerulaceae</taxon>
        <taxon>Rhynchosporium</taxon>
    </lineage>
</organism>
<dbReference type="Proteomes" id="UP000178129">
    <property type="component" value="Unassembled WGS sequence"/>
</dbReference>
<feature type="compositionally biased region" description="Polar residues" evidence="1">
    <location>
        <begin position="378"/>
        <end position="391"/>
    </location>
</feature>
<feature type="region of interest" description="Disordered" evidence="1">
    <location>
        <begin position="649"/>
        <end position="752"/>
    </location>
</feature>
<gene>
    <name evidence="2" type="ORF">RCO7_05394</name>
</gene>
<feature type="compositionally biased region" description="Polar residues" evidence="1">
    <location>
        <begin position="910"/>
        <end position="936"/>
    </location>
</feature>
<feature type="region of interest" description="Disordered" evidence="1">
    <location>
        <begin position="910"/>
        <end position="940"/>
    </location>
</feature>
<dbReference type="AlphaFoldDB" id="A0A1E1L4D0"/>